<accession>A0AAJ0E6U2</accession>
<dbReference type="Gene3D" id="3.40.50.620">
    <property type="entry name" value="HUPs"/>
    <property type="match status" value="1"/>
</dbReference>
<dbReference type="PIRSF" id="PIRSF001589">
    <property type="entry name" value="Asn_synthetase_glu-h"/>
    <property type="match status" value="1"/>
</dbReference>
<dbReference type="CDD" id="cd00712">
    <property type="entry name" value="AsnB"/>
    <property type="match status" value="1"/>
</dbReference>
<feature type="binding site" evidence="12">
    <location>
        <position position="111"/>
    </location>
    <ligand>
        <name>L-glutamine</name>
        <dbReference type="ChEBI" id="CHEBI:58359"/>
    </ligand>
</feature>
<dbReference type="InterPro" id="IPR006426">
    <property type="entry name" value="Asn_synth_AEB"/>
</dbReference>
<dbReference type="InterPro" id="IPR029055">
    <property type="entry name" value="Ntn_hydrolases_N"/>
</dbReference>
<evidence type="ECO:0000256" key="1">
    <source>
        <dbReference type="ARBA" id="ARBA00012737"/>
    </source>
</evidence>
<evidence type="ECO:0000256" key="2">
    <source>
        <dbReference type="ARBA" id="ARBA00022598"/>
    </source>
</evidence>
<evidence type="ECO:0000313" key="15">
    <source>
        <dbReference type="EMBL" id="KAK1536800.1"/>
    </source>
</evidence>
<evidence type="ECO:0000256" key="12">
    <source>
        <dbReference type="PIRSR" id="PIRSR001589-2"/>
    </source>
</evidence>
<gene>
    <name evidence="15" type="ORF">CCOS01_02120</name>
</gene>
<dbReference type="PANTHER" id="PTHR11772">
    <property type="entry name" value="ASPARAGINE SYNTHETASE"/>
    <property type="match status" value="1"/>
</dbReference>
<dbReference type="GO" id="GO:0005524">
    <property type="term" value="F:ATP binding"/>
    <property type="evidence" value="ECO:0007669"/>
    <property type="project" value="UniProtKB-KW"/>
</dbReference>
<evidence type="ECO:0000256" key="3">
    <source>
        <dbReference type="ARBA" id="ARBA00022605"/>
    </source>
</evidence>
<dbReference type="SUPFAM" id="SSF56235">
    <property type="entry name" value="N-terminal nucleophile aminohydrolases (Ntn hydrolases)"/>
    <property type="match status" value="1"/>
</dbReference>
<dbReference type="RefSeq" id="XP_060318962.1">
    <property type="nucleotide sequence ID" value="XM_060450312.1"/>
</dbReference>
<comment type="caution">
    <text evidence="15">The sequence shown here is derived from an EMBL/GenBank/DDBJ whole genome shotgun (WGS) entry which is preliminary data.</text>
</comment>
<dbReference type="PROSITE" id="PS51278">
    <property type="entry name" value="GATASE_TYPE_2"/>
    <property type="match status" value="1"/>
</dbReference>
<evidence type="ECO:0000256" key="6">
    <source>
        <dbReference type="ARBA" id="ARBA00022888"/>
    </source>
</evidence>
<dbReference type="GeneID" id="85333859"/>
<dbReference type="GO" id="GO:0005829">
    <property type="term" value="C:cytosol"/>
    <property type="evidence" value="ECO:0007669"/>
    <property type="project" value="TreeGrafter"/>
</dbReference>
<dbReference type="PANTHER" id="PTHR11772:SF17">
    <property type="entry name" value="ASPARAGINE SYNTHETASE (EUROFUNG)"/>
    <property type="match status" value="1"/>
</dbReference>
<feature type="domain" description="Glutamine amidotransferase type-2" evidence="14">
    <location>
        <begin position="2"/>
        <end position="207"/>
    </location>
</feature>
<keyword evidence="3 11" id="KW-0028">Amino-acid biosynthesis</keyword>
<evidence type="ECO:0000256" key="9">
    <source>
        <dbReference type="ARBA" id="ARBA00048741"/>
    </source>
</evidence>
<keyword evidence="7 11" id="KW-0315">Glutamine amidotransferase</keyword>
<evidence type="ECO:0000256" key="11">
    <source>
        <dbReference type="PIRSR" id="PIRSR001589-1"/>
    </source>
</evidence>
<evidence type="ECO:0000256" key="7">
    <source>
        <dbReference type="ARBA" id="ARBA00022962"/>
    </source>
</evidence>
<evidence type="ECO:0000256" key="5">
    <source>
        <dbReference type="ARBA" id="ARBA00022840"/>
    </source>
</evidence>
<dbReference type="AlphaFoldDB" id="A0AAJ0E6U2"/>
<dbReference type="SUPFAM" id="SSF52402">
    <property type="entry name" value="Adenine nucleotide alpha hydrolases-like"/>
    <property type="match status" value="1"/>
</dbReference>
<proteinExistence type="predicted"/>
<dbReference type="Pfam" id="PF00733">
    <property type="entry name" value="Asn_synthase"/>
    <property type="match status" value="1"/>
</dbReference>
<dbReference type="CDD" id="cd01991">
    <property type="entry name" value="Asn_synthase_B_C"/>
    <property type="match status" value="1"/>
</dbReference>
<name>A0AAJ0E6U2_9PEZI</name>
<dbReference type="Pfam" id="PF13537">
    <property type="entry name" value="GATase_7"/>
    <property type="match status" value="1"/>
</dbReference>
<dbReference type="InterPro" id="IPR017932">
    <property type="entry name" value="GATase_2_dom"/>
</dbReference>
<keyword evidence="5 10" id="KW-0067">ATP-binding</keyword>
<keyword evidence="4 10" id="KW-0547">Nucleotide-binding</keyword>
<evidence type="ECO:0000259" key="14">
    <source>
        <dbReference type="PROSITE" id="PS51278"/>
    </source>
</evidence>
<feature type="binding site" evidence="12">
    <location>
        <position position="298"/>
    </location>
    <ligand>
        <name>ATP</name>
        <dbReference type="ChEBI" id="CHEBI:30616"/>
    </ligand>
</feature>
<dbReference type="Gene3D" id="3.60.20.10">
    <property type="entry name" value="Glutamine Phosphoribosylpyrophosphate, subunit 1, domain 1"/>
    <property type="match status" value="1"/>
</dbReference>
<dbReference type="GO" id="GO:0006529">
    <property type="term" value="P:asparagine biosynthetic process"/>
    <property type="evidence" value="ECO:0007669"/>
    <property type="project" value="UniProtKB-KW"/>
</dbReference>
<evidence type="ECO:0000256" key="8">
    <source>
        <dbReference type="ARBA" id="ARBA00029440"/>
    </source>
</evidence>
<dbReference type="EC" id="6.3.5.4" evidence="1"/>
<dbReference type="GO" id="GO:0004066">
    <property type="term" value="F:asparagine synthase (glutamine-hydrolyzing) activity"/>
    <property type="evidence" value="ECO:0007669"/>
    <property type="project" value="UniProtKB-EC"/>
</dbReference>
<comment type="pathway">
    <text evidence="8">Amino-acid biosynthesis.</text>
</comment>
<reference evidence="15 16" key="1">
    <citation type="submission" date="2016-10" db="EMBL/GenBank/DDBJ databases">
        <title>The genome sequence of Colletotrichum fioriniae PJ7.</title>
        <authorList>
            <person name="Baroncelli R."/>
        </authorList>
    </citation>
    <scope>NUCLEOTIDE SEQUENCE [LARGE SCALE GENOMIC DNA]</scope>
    <source>
        <strain evidence="15 16">IMI 309622</strain>
    </source>
</reference>
<dbReference type="InterPro" id="IPR014729">
    <property type="entry name" value="Rossmann-like_a/b/a_fold"/>
</dbReference>
<dbReference type="EMBL" id="MOOE01000002">
    <property type="protein sequence ID" value="KAK1536800.1"/>
    <property type="molecule type" value="Genomic_DNA"/>
</dbReference>
<dbReference type="InterPro" id="IPR001962">
    <property type="entry name" value="Asn_synthase"/>
</dbReference>
<evidence type="ECO:0000256" key="4">
    <source>
        <dbReference type="ARBA" id="ARBA00022741"/>
    </source>
</evidence>
<feature type="site" description="Important for beta-aspartyl-AMP intermediate formation" evidence="13">
    <location>
        <position position="372"/>
    </location>
</feature>
<sequence>MCGITAIIQSGSPQSNSLERRADVQSKLTRSLSLLQHRVPDAEGTWINSDATVGMLHLSSIDSDFSPTGLQPLHSEDEKIHVVVNGEIYDHFGIRGRCTTEFDYNFSGRSDSEVILALYQHHGVRGLFKHLRGEFAFVLYGERSGDVIAARDRFGIEPLFWTYSTETPAKLLIASEIKGGAAVLGEGTLFKGVKKVLPGHWVQFGRDGSVTQHRYWDAEYADKTVKETRSMDEMVDGVRERLVDAVRLRLQADVPVGIYLSGGLDSSIVAGITTQLVRERGVKLGNQDIKDRITCFSISFASDSQYNEYERTEEWLDLNTVKKVMDEEELAKHFADFVYHTEHHHFDMNSVGKYALSELPRQQGIPIVLTGEGADEHFAGYLFLVSDFLREPDDALPLTELTKDTELREALNESAAAQLRSIYKGEDSNALTQPPLGAVRLPHFLKTSMANMVLTCLGDRSEMAHSTEARLSFLDHELAEYVNGLPPSVKMSYSKPEDSIGINNDEKEKRKKVAPQSFFWENMAAVRDRIIDKKVLREAGRPFITDEIYHRKKHPYSSPWKWPVGGPVQRMFRGLLTKEAVECLGFVDFGSISRCLETAFGESGDPAASRKILVVGAWVVLSQKFGVKPARSQR</sequence>
<dbReference type="Proteomes" id="UP001240678">
    <property type="component" value="Unassembled WGS sequence"/>
</dbReference>
<evidence type="ECO:0000256" key="10">
    <source>
        <dbReference type="PIRNR" id="PIRNR001589"/>
    </source>
</evidence>
<dbReference type="InterPro" id="IPR050795">
    <property type="entry name" value="Asn_Synthetase"/>
</dbReference>
<feature type="active site" description="For GATase activity" evidence="11">
    <location>
        <position position="2"/>
    </location>
</feature>
<dbReference type="InterPro" id="IPR033738">
    <property type="entry name" value="AsnB_N"/>
</dbReference>
<protein>
    <recommendedName>
        <fullName evidence="1">asparagine synthase (glutamine-hydrolyzing)</fullName>
        <ecNumber evidence="1">6.3.5.4</ecNumber>
    </recommendedName>
</protein>
<keyword evidence="2" id="KW-0436">Ligase</keyword>
<keyword evidence="6 11" id="KW-0061">Asparagine biosynthesis</keyword>
<evidence type="ECO:0000256" key="13">
    <source>
        <dbReference type="PIRSR" id="PIRSR001589-3"/>
    </source>
</evidence>
<keyword evidence="16" id="KW-1185">Reference proteome</keyword>
<evidence type="ECO:0000313" key="16">
    <source>
        <dbReference type="Proteomes" id="UP001240678"/>
    </source>
</evidence>
<comment type="catalytic activity">
    <reaction evidence="9">
        <text>L-aspartate + L-glutamine + ATP + H2O = L-asparagine + L-glutamate + AMP + diphosphate + H(+)</text>
        <dbReference type="Rhea" id="RHEA:12228"/>
        <dbReference type="ChEBI" id="CHEBI:15377"/>
        <dbReference type="ChEBI" id="CHEBI:15378"/>
        <dbReference type="ChEBI" id="CHEBI:29985"/>
        <dbReference type="ChEBI" id="CHEBI:29991"/>
        <dbReference type="ChEBI" id="CHEBI:30616"/>
        <dbReference type="ChEBI" id="CHEBI:33019"/>
        <dbReference type="ChEBI" id="CHEBI:58048"/>
        <dbReference type="ChEBI" id="CHEBI:58359"/>
        <dbReference type="ChEBI" id="CHEBI:456215"/>
        <dbReference type="EC" id="6.3.5.4"/>
    </reaction>
</comment>
<organism evidence="15 16">
    <name type="scientific">Colletotrichum costaricense</name>
    <dbReference type="NCBI Taxonomy" id="1209916"/>
    <lineage>
        <taxon>Eukaryota</taxon>
        <taxon>Fungi</taxon>
        <taxon>Dikarya</taxon>
        <taxon>Ascomycota</taxon>
        <taxon>Pezizomycotina</taxon>
        <taxon>Sordariomycetes</taxon>
        <taxon>Hypocreomycetidae</taxon>
        <taxon>Glomerellales</taxon>
        <taxon>Glomerellaceae</taxon>
        <taxon>Colletotrichum</taxon>
        <taxon>Colletotrichum acutatum species complex</taxon>
    </lineage>
</organism>